<dbReference type="STRING" id="29172.A0A0D8XXV0"/>
<feature type="region of interest" description="Disordered" evidence="14">
    <location>
        <begin position="128"/>
        <end position="152"/>
    </location>
</feature>
<accession>A0A0D8XXV0</accession>
<dbReference type="PANTHER" id="PTHR46799:SF1">
    <property type="entry name" value="HOMEOBOX PROTEIN UNC-4 HOMOLOG"/>
    <property type="match status" value="1"/>
</dbReference>
<evidence type="ECO:0000256" key="8">
    <source>
        <dbReference type="ARBA" id="ARBA00023163"/>
    </source>
</evidence>
<dbReference type="SUPFAM" id="SSF46689">
    <property type="entry name" value="Homeodomain-like"/>
    <property type="match status" value="1"/>
</dbReference>
<keyword evidence="2" id="KW-0217">Developmental protein</keyword>
<keyword evidence="7 12" id="KW-0371">Homeobox</keyword>
<keyword evidence="17" id="KW-1185">Reference proteome</keyword>
<dbReference type="GO" id="GO:0000981">
    <property type="term" value="F:DNA-binding transcription factor activity, RNA polymerase II-specific"/>
    <property type="evidence" value="ECO:0007669"/>
    <property type="project" value="InterPro"/>
</dbReference>
<reference evidence="17" key="2">
    <citation type="journal article" date="2016" name="Sci. Rep.">
        <title>Dictyocaulus viviparus genome, variome and transcriptome elucidate lungworm biology and support future intervention.</title>
        <authorList>
            <person name="McNulty S.N."/>
            <person name="Strube C."/>
            <person name="Rosa B.A."/>
            <person name="Martin J.C."/>
            <person name="Tyagi R."/>
            <person name="Choi Y.J."/>
            <person name="Wang Q."/>
            <person name="Hallsworth Pepin K."/>
            <person name="Zhang X."/>
            <person name="Ozersky P."/>
            <person name="Wilson R.K."/>
            <person name="Sternberg P.W."/>
            <person name="Gasser R.B."/>
            <person name="Mitreva M."/>
        </authorList>
    </citation>
    <scope>NUCLEOTIDE SEQUENCE [LARGE SCALE GENOMIC DNA]</scope>
    <source>
        <strain evidence="17">HannoverDv2000</strain>
    </source>
</reference>
<feature type="region of interest" description="Disordered" evidence="14">
    <location>
        <begin position="1"/>
        <end position="72"/>
    </location>
</feature>
<feature type="compositionally biased region" description="Basic and acidic residues" evidence="14">
    <location>
        <begin position="128"/>
        <end position="147"/>
    </location>
</feature>
<evidence type="ECO:0000256" key="1">
    <source>
        <dbReference type="ARBA" id="ARBA00004123"/>
    </source>
</evidence>
<name>A0A0D8XXV0_DICVI</name>
<sequence>MISNNKRFNRNDIIQAQSDEDTTRALVIRSSETAEGPSRSSRSSNSSPEAVEFVSHDLSPSSDSANAKRRRTRTNFSGWQLEELESAFEASHYPDVFMREALALRLDLLESRVQVWFQNRRAKWRKKENIKNGSHSERDSFSEDGRHSNKTNDCGAFSINNLLAASRVPRGRRPNAKYPRVQVQSLNLKFYRTANEPKLIHA</sequence>
<dbReference type="InterPro" id="IPR017970">
    <property type="entry name" value="Homeobox_CS"/>
</dbReference>
<keyword evidence="6 12" id="KW-0238">DNA-binding</keyword>
<evidence type="ECO:0000256" key="7">
    <source>
        <dbReference type="ARBA" id="ARBA00023155"/>
    </source>
</evidence>
<evidence type="ECO:0000256" key="14">
    <source>
        <dbReference type="SAM" id="MobiDB-lite"/>
    </source>
</evidence>
<evidence type="ECO:0000256" key="13">
    <source>
        <dbReference type="RuleBase" id="RU000682"/>
    </source>
</evidence>
<dbReference type="GO" id="GO:0005634">
    <property type="term" value="C:nucleus"/>
    <property type="evidence" value="ECO:0007669"/>
    <property type="project" value="UniProtKB-SubCell"/>
</dbReference>
<evidence type="ECO:0000256" key="12">
    <source>
        <dbReference type="PROSITE-ProRule" id="PRU00108"/>
    </source>
</evidence>
<dbReference type="GO" id="GO:0030154">
    <property type="term" value="P:cell differentiation"/>
    <property type="evidence" value="ECO:0007669"/>
    <property type="project" value="UniProtKB-KW"/>
</dbReference>
<evidence type="ECO:0000256" key="4">
    <source>
        <dbReference type="ARBA" id="ARBA00022902"/>
    </source>
</evidence>
<reference evidence="16 17" key="1">
    <citation type="submission" date="2013-11" db="EMBL/GenBank/DDBJ databases">
        <title>Draft genome of the bovine lungworm Dictyocaulus viviparus.</title>
        <authorList>
            <person name="Mitreva M."/>
        </authorList>
    </citation>
    <scope>NUCLEOTIDE SEQUENCE [LARGE SCALE GENOMIC DNA]</scope>
    <source>
        <strain evidence="16 17">HannoverDv2000</strain>
    </source>
</reference>
<dbReference type="Proteomes" id="UP000053766">
    <property type="component" value="Unassembled WGS sequence"/>
</dbReference>
<evidence type="ECO:0000256" key="3">
    <source>
        <dbReference type="ARBA" id="ARBA00022782"/>
    </source>
</evidence>
<dbReference type="InterPro" id="IPR009057">
    <property type="entry name" value="Homeodomain-like_sf"/>
</dbReference>
<dbReference type="CDD" id="cd00086">
    <property type="entry name" value="homeodomain"/>
    <property type="match status" value="1"/>
</dbReference>
<feature type="domain" description="Homeobox" evidence="15">
    <location>
        <begin position="67"/>
        <end position="127"/>
    </location>
</feature>
<feature type="compositionally biased region" description="Polar residues" evidence="14">
    <location>
        <begin position="1"/>
        <end position="17"/>
    </location>
</feature>
<keyword evidence="9 12" id="KW-0539">Nucleus</keyword>
<dbReference type="InterPro" id="IPR001356">
    <property type="entry name" value="HD"/>
</dbReference>
<dbReference type="AlphaFoldDB" id="A0A0D8XXV0"/>
<evidence type="ECO:0000256" key="6">
    <source>
        <dbReference type="ARBA" id="ARBA00023125"/>
    </source>
</evidence>
<evidence type="ECO:0000259" key="15">
    <source>
        <dbReference type="PROSITE" id="PS50071"/>
    </source>
</evidence>
<evidence type="ECO:0000256" key="9">
    <source>
        <dbReference type="ARBA" id="ARBA00023242"/>
    </source>
</evidence>
<dbReference type="OrthoDB" id="6159439at2759"/>
<evidence type="ECO:0000256" key="11">
    <source>
        <dbReference type="ARBA" id="ARBA00069290"/>
    </source>
</evidence>
<dbReference type="PANTHER" id="PTHR46799">
    <property type="entry name" value="HOMEOBOX PROTEIN UNC-4 HOMOLOG"/>
    <property type="match status" value="1"/>
</dbReference>
<keyword evidence="8" id="KW-0804">Transcription</keyword>
<evidence type="ECO:0000256" key="10">
    <source>
        <dbReference type="ARBA" id="ARBA00038351"/>
    </source>
</evidence>
<gene>
    <name evidence="16" type="ORF">DICVIV_04420</name>
</gene>
<comment type="subcellular location">
    <subcellularLocation>
        <location evidence="1 12 13">Nucleus</location>
    </subcellularLocation>
</comment>
<feature type="compositionally biased region" description="Low complexity" evidence="14">
    <location>
        <begin position="38"/>
        <end position="47"/>
    </location>
</feature>
<protein>
    <recommendedName>
        <fullName evidence="11">Homeobox protein unc-4</fullName>
    </recommendedName>
</protein>
<dbReference type="EMBL" id="KN716234">
    <property type="protein sequence ID" value="KJH49483.1"/>
    <property type="molecule type" value="Genomic_DNA"/>
</dbReference>
<evidence type="ECO:0000256" key="5">
    <source>
        <dbReference type="ARBA" id="ARBA00023015"/>
    </source>
</evidence>
<dbReference type="GO" id="GO:0007399">
    <property type="term" value="P:nervous system development"/>
    <property type="evidence" value="ECO:0007669"/>
    <property type="project" value="UniProtKB-KW"/>
</dbReference>
<keyword evidence="3" id="KW-0221">Differentiation</keyword>
<keyword evidence="5" id="KW-0805">Transcription regulation</keyword>
<proteinExistence type="inferred from homology"/>
<dbReference type="Gene3D" id="1.10.10.60">
    <property type="entry name" value="Homeodomain-like"/>
    <property type="match status" value="1"/>
</dbReference>
<dbReference type="SMART" id="SM00389">
    <property type="entry name" value="HOX"/>
    <property type="match status" value="1"/>
</dbReference>
<keyword evidence="4" id="KW-0524">Neurogenesis</keyword>
<feature type="DNA-binding region" description="Homeobox" evidence="12">
    <location>
        <begin position="69"/>
        <end position="128"/>
    </location>
</feature>
<dbReference type="FunFam" id="1.10.10.60:FF:000057">
    <property type="entry name" value="Short stature homeobox 2"/>
    <property type="match status" value="1"/>
</dbReference>
<comment type="similarity">
    <text evidence="10">Belongs to the paired homeobox family. Unc-4 subfamily.</text>
</comment>
<evidence type="ECO:0000313" key="17">
    <source>
        <dbReference type="Proteomes" id="UP000053766"/>
    </source>
</evidence>
<dbReference type="PROSITE" id="PS00027">
    <property type="entry name" value="HOMEOBOX_1"/>
    <property type="match status" value="1"/>
</dbReference>
<dbReference type="Pfam" id="PF00046">
    <property type="entry name" value="Homeodomain"/>
    <property type="match status" value="1"/>
</dbReference>
<evidence type="ECO:0000313" key="16">
    <source>
        <dbReference type="EMBL" id="KJH49483.1"/>
    </source>
</evidence>
<organism evidence="16 17">
    <name type="scientific">Dictyocaulus viviparus</name>
    <name type="common">Bovine lungworm</name>
    <dbReference type="NCBI Taxonomy" id="29172"/>
    <lineage>
        <taxon>Eukaryota</taxon>
        <taxon>Metazoa</taxon>
        <taxon>Ecdysozoa</taxon>
        <taxon>Nematoda</taxon>
        <taxon>Chromadorea</taxon>
        <taxon>Rhabditida</taxon>
        <taxon>Rhabditina</taxon>
        <taxon>Rhabditomorpha</taxon>
        <taxon>Strongyloidea</taxon>
        <taxon>Metastrongylidae</taxon>
        <taxon>Dictyocaulus</taxon>
    </lineage>
</organism>
<evidence type="ECO:0000256" key="2">
    <source>
        <dbReference type="ARBA" id="ARBA00022473"/>
    </source>
</evidence>
<dbReference type="GO" id="GO:1990837">
    <property type="term" value="F:sequence-specific double-stranded DNA binding"/>
    <property type="evidence" value="ECO:0007669"/>
    <property type="project" value="TreeGrafter"/>
</dbReference>
<dbReference type="PROSITE" id="PS50071">
    <property type="entry name" value="HOMEOBOX_2"/>
    <property type="match status" value="1"/>
</dbReference>